<keyword evidence="1" id="KW-1133">Transmembrane helix</keyword>
<evidence type="ECO:0000313" key="3">
    <source>
        <dbReference type="Proteomes" id="UP001499878"/>
    </source>
</evidence>
<keyword evidence="1" id="KW-0472">Membrane</keyword>
<name>A0ABP9TCA4_9ACTN</name>
<feature type="transmembrane region" description="Helical" evidence="1">
    <location>
        <begin position="31"/>
        <end position="49"/>
    </location>
</feature>
<feature type="transmembrane region" description="Helical" evidence="1">
    <location>
        <begin position="193"/>
        <end position="212"/>
    </location>
</feature>
<sequence length="231" mass="24792">MADDISGAGAAVRPERGGGTGVWWRADWVRWLLFSLVCAGGSLGLSWLGPVVPLPSVLRGAGFLLAVLVLPLASLLVPLLVLRRVPRKKRKLAWQLTVPLMAGMAMGIFGTDAGDQVALANRGEWTDAVVVRMDDSSTNHCDLRSVDGRAISPSLSEGDGCGDWVSKGDKLRVRYDPEGIASPTEDRDSDSNGVFLATLFGAAVVMGTWGGVRQSRWDREYDERASGTRRA</sequence>
<dbReference type="Proteomes" id="UP001499878">
    <property type="component" value="Unassembled WGS sequence"/>
</dbReference>
<accession>A0ABP9TCA4</accession>
<dbReference type="RefSeq" id="WP_345634561.1">
    <property type="nucleotide sequence ID" value="NZ_BAABJR010000014.1"/>
</dbReference>
<evidence type="ECO:0000256" key="1">
    <source>
        <dbReference type="SAM" id="Phobius"/>
    </source>
</evidence>
<proteinExistence type="predicted"/>
<protein>
    <recommendedName>
        <fullName evidence="4">DUF3592 domain-containing protein</fullName>
    </recommendedName>
</protein>
<organism evidence="2 3">
    <name type="scientific">Streptomyces thinghirensis</name>
    <dbReference type="NCBI Taxonomy" id="551547"/>
    <lineage>
        <taxon>Bacteria</taxon>
        <taxon>Bacillati</taxon>
        <taxon>Actinomycetota</taxon>
        <taxon>Actinomycetes</taxon>
        <taxon>Kitasatosporales</taxon>
        <taxon>Streptomycetaceae</taxon>
        <taxon>Streptomyces</taxon>
    </lineage>
</organism>
<keyword evidence="3" id="KW-1185">Reference proteome</keyword>
<keyword evidence="1" id="KW-0812">Transmembrane</keyword>
<feature type="transmembrane region" description="Helical" evidence="1">
    <location>
        <begin position="61"/>
        <end position="80"/>
    </location>
</feature>
<comment type="caution">
    <text evidence="2">The sequence shown here is derived from an EMBL/GenBank/DDBJ whole genome shotgun (WGS) entry which is preliminary data.</text>
</comment>
<dbReference type="EMBL" id="BAABJR010000014">
    <property type="protein sequence ID" value="GAA5213175.1"/>
    <property type="molecule type" value="Genomic_DNA"/>
</dbReference>
<evidence type="ECO:0000313" key="2">
    <source>
        <dbReference type="EMBL" id="GAA5213175.1"/>
    </source>
</evidence>
<gene>
    <name evidence="2" type="ORF">GCM10023323_53030</name>
</gene>
<evidence type="ECO:0008006" key="4">
    <source>
        <dbReference type="Google" id="ProtNLM"/>
    </source>
</evidence>
<feature type="transmembrane region" description="Helical" evidence="1">
    <location>
        <begin position="92"/>
        <end position="110"/>
    </location>
</feature>
<reference evidence="3" key="1">
    <citation type="journal article" date="2019" name="Int. J. Syst. Evol. Microbiol.">
        <title>The Global Catalogue of Microorganisms (GCM) 10K type strain sequencing project: providing services to taxonomists for standard genome sequencing and annotation.</title>
        <authorList>
            <consortium name="The Broad Institute Genomics Platform"/>
            <consortium name="The Broad Institute Genome Sequencing Center for Infectious Disease"/>
            <person name="Wu L."/>
            <person name="Ma J."/>
        </authorList>
    </citation>
    <scope>NUCLEOTIDE SEQUENCE [LARGE SCALE GENOMIC DNA]</scope>
    <source>
        <strain evidence="3">JCM 18306</strain>
    </source>
</reference>